<accession>A0ABD3X4C8</accession>
<reference evidence="1 2" key="1">
    <citation type="submission" date="2024-11" db="EMBL/GenBank/DDBJ databases">
        <title>Chromosome-level genome assembly of the freshwater bivalve Anodonta woodiana.</title>
        <authorList>
            <person name="Chen X."/>
        </authorList>
    </citation>
    <scope>NUCLEOTIDE SEQUENCE [LARGE SCALE GENOMIC DNA]</scope>
    <source>
        <strain evidence="1">MN2024</strain>
        <tissue evidence="1">Gills</tissue>
    </source>
</reference>
<dbReference type="CDD" id="cd20237">
    <property type="entry name" value="PFM_LIN24-like"/>
    <property type="match status" value="1"/>
</dbReference>
<organism evidence="1 2">
    <name type="scientific">Sinanodonta woodiana</name>
    <name type="common">Chinese pond mussel</name>
    <name type="synonym">Anodonta woodiana</name>
    <dbReference type="NCBI Taxonomy" id="1069815"/>
    <lineage>
        <taxon>Eukaryota</taxon>
        <taxon>Metazoa</taxon>
        <taxon>Spiralia</taxon>
        <taxon>Lophotrochozoa</taxon>
        <taxon>Mollusca</taxon>
        <taxon>Bivalvia</taxon>
        <taxon>Autobranchia</taxon>
        <taxon>Heteroconchia</taxon>
        <taxon>Palaeoheterodonta</taxon>
        <taxon>Unionida</taxon>
        <taxon>Unionoidea</taxon>
        <taxon>Unionidae</taxon>
        <taxon>Unioninae</taxon>
        <taxon>Sinanodonta</taxon>
    </lineage>
</organism>
<dbReference type="EMBL" id="JBJQND010000004">
    <property type="protein sequence ID" value="KAL3880887.1"/>
    <property type="molecule type" value="Genomic_DNA"/>
</dbReference>
<sequence length="274" mass="32009">MSSSTGDDNQRLYSINLKDCIEAYTWKRFREKEGFLKSLRVSKRKHYVDIRWGYLQFKHKTTRFEQREGTLSGISQDQDVQLYVSDYENKTPSRQHYTFSATRETRASATVEIQENYTLEGQMNLEIDLAGFGKIGAGFNRSLSKALTWEVNTEVIVRPWHKAKASLCVYESNAMYDFEVKLQNTDDKIVWVLWITNITAIFDEDFMEVNNIKVVEEHLRDVNRIREDIELTTHGVCKMVSWKNQFVRVESDELPDMPEHVRQALANGIGKDDD</sequence>
<name>A0ABD3X4C8_SINWO</name>
<dbReference type="Gene3D" id="2.170.15.10">
    <property type="entry name" value="Proaerolysin, chain A, domain 3"/>
    <property type="match status" value="1"/>
</dbReference>
<proteinExistence type="predicted"/>
<dbReference type="AlphaFoldDB" id="A0ABD3X4C8"/>
<keyword evidence="2" id="KW-1185">Reference proteome</keyword>
<dbReference type="SUPFAM" id="SSF56973">
    <property type="entry name" value="Aerolisin/ETX pore-forming domain"/>
    <property type="match status" value="1"/>
</dbReference>
<dbReference type="Proteomes" id="UP001634394">
    <property type="component" value="Unassembled WGS sequence"/>
</dbReference>
<protein>
    <submittedName>
        <fullName evidence="1">Uncharacterized protein</fullName>
    </submittedName>
</protein>
<evidence type="ECO:0000313" key="2">
    <source>
        <dbReference type="Proteomes" id="UP001634394"/>
    </source>
</evidence>
<evidence type="ECO:0000313" key="1">
    <source>
        <dbReference type="EMBL" id="KAL3880887.1"/>
    </source>
</evidence>
<gene>
    <name evidence="1" type="ORF">ACJMK2_033093</name>
</gene>
<comment type="caution">
    <text evidence="1">The sequence shown here is derived from an EMBL/GenBank/DDBJ whole genome shotgun (WGS) entry which is preliminary data.</text>
</comment>